<dbReference type="PROSITE" id="PS50089">
    <property type="entry name" value="ZF_RING_2"/>
    <property type="match status" value="1"/>
</dbReference>
<name>A0A068RRK1_9FUNG</name>
<dbReference type="EMBL" id="CBTN010000014">
    <property type="protein sequence ID" value="CDH52619.1"/>
    <property type="molecule type" value="Genomic_DNA"/>
</dbReference>
<evidence type="ECO:0000313" key="7">
    <source>
        <dbReference type="EMBL" id="CDH52619.1"/>
    </source>
</evidence>
<accession>A0A068RRK1</accession>
<keyword evidence="8" id="KW-1185">Reference proteome</keyword>
<dbReference type="InterPro" id="IPR045134">
    <property type="entry name" value="UHRF1/2-like"/>
</dbReference>
<dbReference type="GO" id="GO:0016567">
    <property type="term" value="P:protein ubiquitination"/>
    <property type="evidence" value="ECO:0007669"/>
    <property type="project" value="TreeGrafter"/>
</dbReference>
<dbReference type="GO" id="GO:0044027">
    <property type="term" value="P:negative regulation of gene expression via chromosomal CpG island methylation"/>
    <property type="evidence" value="ECO:0007669"/>
    <property type="project" value="TreeGrafter"/>
</dbReference>
<comment type="subcellular location">
    <subcellularLocation>
        <location evidence="4">Nucleus</location>
    </subcellularLocation>
</comment>
<feature type="domain" description="RING-type" evidence="5">
    <location>
        <begin position="368"/>
        <end position="425"/>
    </location>
</feature>
<dbReference type="Gene3D" id="2.30.280.10">
    <property type="entry name" value="SRA-YDG"/>
    <property type="match status" value="1"/>
</dbReference>
<keyword evidence="2 4" id="KW-0539">Nucleus</keyword>
<dbReference type="PANTHER" id="PTHR14140">
    <property type="entry name" value="E3 UBIQUITIN-PROTEIN LIGASE UHRF-RELATED"/>
    <property type="match status" value="1"/>
</dbReference>
<keyword evidence="1" id="KW-0238">DNA-binding</keyword>
<dbReference type="Proteomes" id="UP000027586">
    <property type="component" value="Unassembled WGS sequence"/>
</dbReference>
<protein>
    <submittedName>
        <fullName evidence="7">E3 ubiquitin-protein ligase uhrf1</fullName>
    </submittedName>
</protein>
<dbReference type="GO" id="GO:0008270">
    <property type="term" value="F:zinc ion binding"/>
    <property type="evidence" value="ECO:0007669"/>
    <property type="project" value="UniProtKB-KW"/>
</dbReference>
<dbReference type="Pfam" id="PF02182">
    <property type="entry name" value="SAD_SRA"/>
    <property type="match status" value="1"/>
</dbReference>
<organism evidence="7 8">
    <name type="scientific">Lichtheimia corymbifera JMRC:FSU:9682</name>
    <dbReference type="NCBI Taxonomy" id="1263082"/>
    <lineage>
        <taxon>Eukaryota</taxon>
        <taxon>Fungi</taxon>
        <taxon>Fungi incertae sedis</taxon>
        <taxon>Mucoromycota</taxon>
        <taxon>Mucoromycotina</taxon>
        <taxon>Mucoromycetes</taxon>
        <taxon>Mucorales</taxon>
        <taxon>Lichtheimiaceae</taxon>
        <taxon>Lichtheimia</taxon>
    </lineage>
</organism>
<dbReference type="PROSITE" id="PS51015">
    <property type="entry name" value="YDG"/>
    <property type="match status" value="1"/>
</dbReference>
<dbReference type="OrthoDB" id="2218941at2759"/>
<keyword evidence="3" id="KW-0479">Metal-binding</keyword>
<dbReference type="GO" id="GO:0005634">
    <property type="term" value="C:nucleus"/>
    <property type="evidence" value="ECO:0007669"/>
    <property type="project" value="UniProtKB-SubCell"/>
</dbReference>
<dbReference type="SMART" id="SM00466">
    <property type="entry name" value="SRA"/>
    <property type="match status" value="1"/>
</dbReference>
<evidence type="ECO:0000256" key="2">
    <source>
        <dbReference type="ARBA" id="ARBA00023242"/>
    </source>
</evidence>
<dbReference type="InterPro" id="IPR036987">
    <property type="entry name" value="SRA-YDG_sf"/>
</dbReference>
<sequence>MNDIATHSIAPHDAVQPGVTIKNDWATLVSPSNQFQRSIPLDQSQSSTDPVMGLFTKEHRGKLPSIMTGFSTESRKQMAAVGVHRALMAGIQGSQASGIVFSIAMSGEYEDNEDNGEYIIYTGSGGRDSSSGSKKQTFDQTLDGRNLLLAKCCPVPIDLKNGSDAGDNWRNGVPIRVVRGSKSLRFSGSRSYGPSEGYRYDGVYKVVMYWPTKGTSGFKVWRFMLRRDDPSPTPWSIEGQRFMRKHCPMYRDTQNEKRHQYWTSMRRVIDNLQPAVGYGRQAKTFDYTDTMIEQDIQATLESDKAILEKEMDRAMYIPDDPLKKTILLDAMNRRIWMRVCNREYQRKVGIRDYLSFIEVAFTQPEFQCLICNDKVAHRSHKQYRDGLSIPLVHFASLHCMRCDYNFCKDCLKPMFIRDIRCCPNCLAVGSLERNINLKRVYQAAHIEPITDKK</sequence>
<dbReference type="AlphaFoldDB" id="A0A068RRK1"/>
<keyword evidence="3" id="KW-0862">Zinc</keyword>
<dbReference type="InterPro" id="IPR001841">
    <property type="entry name" value="Znf_RING"/>
</dbReference>
<evidence type="ECO:0000256" key="1">
    <source>
        <dbReference type="ARBA" id="ARBA00023125"/>
    </source>
</evidence>
<evidence type="ECO:0000313" key="8">
    <source>
        <dbReference type="Proteomes" id="UP000027586"/>
    </source>
</evidence>
<keyword evidence="3" id="KW-0863">Zinc-finger</keyword>
<evidence type="ECO:0000259" key="5">
    <source>
        <dbReference type="PROSITE" id="PS50089"/>
    </source>
</evidence>
<comment type="caution">
    <text evidence="7">The sequence shown here is derived from an EMBL/GenBank/DDBJ whole genome shotgun (WGS) entry which is preliminary data.</text>
</comment>
<dbReference type="SUPFAM" id="SSF57850">
    <property type="entry name" value="RING/U-box"/>
    <property type="match status" value="1"/>
</dbReference>
<reference evidence="7" key="1">
    <citation type="submission" date="2013-08" db="EMBL/GenBank/DDBJ databases">
        <title>Gene expansion shapes genome architecture in the human pathogen Lichtheimia corymbifera: an evolutionary genomics analysis in the ancient terrestrial Mucorales (Mucoromycotina).</title>
        <authorList>
            <person name="Schwartze V.U."/>
            <person name="Winter S."/>
            <person name="Shelest E."/>
            <person name="Marcet-Houben M."/>
            <person name="Horn F."/>
            <person name="Wehner S."/>
            <person name="Hoffmann K."/>
            <person name="Riege K."/>
            <person name="Sammeth M."/>
            <person name="Nowrousian M."/>
            <person name="Valiante V."/>
            <person name="Linde J."/>
            <person name="Jacobsen I.D."/>
            <person name="Marz M."/>
            <person name="Brakhage A.A."/>
            <person name="Gabaldon T."/>
            <person name="Bocker S."/>
            <person name="Voigt K."/>
        </authorList>
    </citation>
    <scope>NUCLEOTIDE SEQUENCE [LARGE SCALE GENOMIC DNA]</scope>
    <source>
        <strain evidence="7">FSU 9682</strain>
    </source>
</reference>
<evidence type="ECO:0000256" key="4">
    <source>
        <dbReference type="PROSITE-ProRule" id="PRU00358"/>
    </source>
</evidence>
<evidence type="ECO:0000256" key="3">
    <source>
        <dbReference type="PROSITE-ProRule" id="PRU00175"/>
    </source>
</evidence>
<dbReference type="GO" id="GO:0003677">
    <property type="term" value="F:DNA binding"/>
    <property type="evidence" value="ECO:0007669"/>
    <property type="project" value="UniProtKB-KW"/>
</dbReference>
<evidence type="ECO:0000259" key="6">
    <source>
        <dbReference type="PROSITE" id="PS51015"/>
    </source>
</evidence>
<feature type="domain" description="YDG" evidence="6">
    <location>
        <begin position="61"/>
        <end position="227"/>
    </location>
</feature>
<dbReference type="GO" id="GO:0061630">
    <property type="term" value="F:ubiquitin protein ligase activity"/>
    <property type="evidence" value="ECO:0007669"/>
    <property type="project" value="TreeGrafter"/>
</dbReference>
<dbReference type="PANTHER" id="PTHR14140:SF45">
    <property type="entry name" value="RING-TYPE E3 UBIQUITIN TRANSFERASE"/>
    <property type="match status" value="1"/>
</dbReference>
<gene>
    <name evidence="7" type="ORF">LCOR_04074.1</name>
</gene>
<dbReference type="VEuPathDB" id="FungiDB:LCOR_04074.1"/>
<dbReference type="InterPro" id="IPR003105">
    <property type="entry name" value="SRA_YDG"/>
</dbReference>
<dbReference type="InterPro" id="IPR015947">
    <property type="entry name" value="PUA-like_sf"/>
</dbReference>
<dbReference type="SUPFAM" id="SSF88697">
    <property type="entry name" value="PUA domain-like"/>
    <property type="match status" value="1"/>
</dbReference>
<proteinExistence type="predicted"/>
<dbReference type="STRING" id="1263082.A0A068RRK1"/>